<feature type="compositionally biased region" description="Basic and acidic residues" evidence="1">
    <location>
        <begin position="95"/>
        <end position="114"/>
    </location>
</feature>
<dbReference type="AlphaFoldDB" id="A0A2I0JBU6"/>
<feature type="region of interest" description="Disordered" evidence="1">
    <location>
        <begin position="67"/>
        <end position="135"/>
    </location>
</feature>
<feature type="region of interest" description="Disordered" evidence="1">
    <location>
        <begin position="1"/>
        <end position="49"/>
    </location>
</feature>
<comment type="caution">
    <text evidence="2">The sequence shown here is derived from an EMBL/GenBank/DDBJ whole genome shotgun (WGS) entry which is preliminary data.</text>
</comment>
<evidence type="ECO:0000313" key="3">
    <source>
        <dbReference type="Proteomes" id="UP000233551"/>
    </source>
</evidence>
<organism evidence="2 3">
    <name type="scientific">Punica granatum</name>
    <name type="common">Pomegranate</name>
    <dbReference type="NCBI Taxonomy" id="22663"/>
    <lineage>
        <taxon>Eukaryota</taxon>
        <taxon>Viridiplantae</taxon>
        <taxon>Streptophyta</taxon>
        <taxon>Embryophyta</taxon>
        <taxon>Tracheophyta</taxon>
        <taxon>Spermatophyta</taxon>
        <taxon>Magnoliopsida</taxon>
        <taxon>eudicotyledons</taxon>
        <taxon>Gunneridae</taxon>
        <taxon>Pentapetalae</taxon>
        <taxon>rosids</taxon>
        <taxon>malvids</taxon>
        <taxon>Myrtales</taxon>
        <taxon>Lythraceae</taxon>
        <taxon>Punica</taxon>
    </lineage>
</organism>
<reference evidence="2 3" key="1">
    <citation type="submission" date="2017-11" db="EMBL/GenBank/DDBJ databases">
        <title>De-novo sequencing of pomegranate (Punica granatum L.) genome.</title>
        <authorList>
            <person name="Akparov Z."/>
            <person name="Amiraslanov A."/>
            <person name="Hajiyeva S."/>
            <person name="Abbasov M."/>
            <person name="Kaur K."/>
            <person name="Hamwieh A."/>
            <person name="Solovyev V."/>
            <person name="Salamov A."/>
            <person name="Braich B."/>
            <person name="Kosarev P."/>
            <person name="Mahmoud A."/>
            <person name="Hajiyev E."/>
            <person name="Babayeva S."/>
            <person name="Izzatullayeva V."/>
            <person name="Mammadov A."/>
            <person name="Mammadov A."/>
            <person name="Sharifova S."/>
            <person name="Ojaghi J."/>
            <person name="Eynullazada K."/>
            <person name="Bayramov B."/>
            <person name="Abdulazimova A."/>
            <person name="Shahmuradov I."/>
        </authorList>
    </citation>
    <scope>NUCLEOTIDE SEQUENCE [LARGE SCALE GENOMIC DNA]</scope>
    <source>
        <strain evidence="3">cv. AG2017</strain>
        <tissue evidence="2">Leaf</tissue>
    </source>
</reference>
<evidence type="ECO:0000313" key="2">
    <source>
        <dbReference type="EMBL" id="PKI53707.1"/>
    </source>
</evidence>
<proteinExistence type="predicted"/>
<dbReference type="EMBL" id="PGOL01001843">
    <property type="protein sequence ID" value="PKI53707.1"/>
    <property type="molecule type" value="Genomic_DNA"/>
</dbReference>
<keyword evidence="3" id="KW-1185">Reference proteome</keyword>
<name>A0A2I0JBU6_PUNGR</name>
<gene>
    <name evidence="2" type="ORF">CRG98_025948</name>
</gene>
<protein>
    <submittedName>
        <fullName evidence="2">Uncharacterized protein</fullName>
    </submittedName>
</protein>
<sequence length="135" mass="14745">MGQFAKVRRIVGPTDDENPVGPTDRASTAHDSVGLGADEMGHPNRSYSGLLKTKTRLPLLLLVCSAESREKTPSSSRPAESHQRRIPSDFSGRNPDTHSADSKWPEHGHSDRSNRRTGGFKEISYVPGPSEGVKR</sequence>
<evidence type="ECO:0000256" key="1">
    <source>
        <dbReference type="SAM" id="MobiDB-lite"/>
    </source>
</evidence>
<accession>A0A2I0JBU6</accession>
<dbReference type="Proteomes" id="UP000233551">
    <property type="component" value="Unassembled WGS sequence"/>
</dbReference>